<organism evidence="1 2">
    <name type="scientific">Funneliformis caledonium</name>
    <dbReference type="NCBI Taxonomy" id="1117310"/>
    <lineage>
        <taxon>Eukaryota</taxon>
        <taxon>Fungi</taxon>
        <taxon>Fungi incertae sedis</taxon>
        <taxon>Mucoromycota</taxon>
        <taxon>Glomeromycotina</taxon>
        <taxon>Glomeromycetes</taxon>
        <taxon>Glomerales</taxon>
        <taxon>Glomeraceae</taxon>
        <taxon>Funneliformis</taxon>
    </lineage>
</organism>
<comment type="caution">
    <text evidence="1">The sequence shown here is derived from an EMBL/GenBank/DDBJ whole genome shotgun (WGS) entry which is preliminary data.</text>
</comment>
<accession>A0A9N9DA80</accession>
<feature type="non-terminal residue" evidence="1">
    <location>
        <position position="284"/>
    </location>
</feature>
<name>A0A9N9DA80_9GLOM</name>
<evidence type="ECO:0000313" key="1">
    <source>
        <dbReference type="EMBL" id="CAG8628317.1"/>
    </source>
</evidence>
<dbReference type="Proteomes" id="UP000789570">
    <property type="component" value="Unassembled WGS sequence"/>
</dbReference>
<dbReference type="EMBL" id="CAJVPQ010003453">
    <property type="protein sequence ID" value="CAG8628317.1"/>
    <property type="molecule type" value="Genomic_DNA"/>
</dbReference>
<sequence length="284" mass="33345">MPLTHSDSFEELYNRSADILSKVANFALLTAADSSIRNDNANKSKISLDITNPEDREMFTLTRLGRSLGYIYLENNKKNSRCLRNLIEHFKIKRQEKSVSWLPSKLLLVEAGFFLIEDKGNLVKVLKMFNDSLKKGIVKPVLREELVVQLILILVVRYLKKRWFSFSIILRDFVQLFYLDNEQALKYILNGRVAFTHFVSVDYVSNKEELKGYYHCYIAIIFKLNQQAADLMILILLANWHPYVSADKKYPSLTKIRPKQIFTSENLENYSEEYLSIYWLLRYT</sequence>
<dbReference type="AlphaFoldDB" id="A0A9N9DA80"/>
<keyword evidence="2" id="KW-1185">Reference proteome</keyword>
<reference evidence="1" key="1">
    <citation type="submission" date="2021-06" db="EMBL/GenBank/DDBJ databases">
        <authorList>
            <person name="Kallberg Y."/>
            <person name="Tangrot J."/>
            <person name="Rosling A."/>
        </authorList>
    </citation>
    <scope>NUCLEOTIDE SEQUENCE</scope>
    <source>
        <strain evidence="1">UK204</strain>
    </source>
</reference>
<protein>
    <submittedName>
        <fullName evidence="1">16433_t:CDS:1</fullName>
    </submittedName>
</protein>
<evidence type="ECO:0000313" key="2">
    <source>
        <dbReference type="Proteomes" id="UP000789570"/>
    </source>
</evidence>
<gene>
    <name evidence="1" type="ORF">FCALED_LOCUS9924</name>
</gene>
<proteinExistence type="predicted"/>